<proteinExistence type="predicted"/>
<sequence>MDPLLSQSILELIIDAISSWTDRYRSTRALTSCSLASRSLLPRSRFHLFRIIRFNDAKRFSTFQEISPQIGALIRVLDVYNDSGWVTSLSAVCAHMNNLEEIFFRKVKWGNLDLKGCQALKRAFLVDVDMTGFWAGEGADAAWENQGREHGRFPWRFEVIGC</sequence>
<organism evidence="1 2">
    <name type="scientific">Armillaria tabescens</name>
    <name type="common">Ringless honey mushroom</name>
    <name type="synonym">Agaricus tabescens</name>
    <dbReference type="NCBI Taxonomy" id="1929756"/>
    <lineage>
        <taxon>Eukaryota</taxon>
        <taxon>Fungi</taxon>
        <taxon>Dikarya</taxon>
        <taxon>Basidiomycota</taxon>
        <taxon>Agaricomycotina</taxon>
        <taxon>Agaricomycetes</taxon>
        <taxon>Agaricomycetidae</taxon>
        <taxon>Agaricales</taxon>
        <taxon>Marasmiineae</taxon>
        <taxon>Physalacriaceae</taxon>
        <taxon>Desarmillaria</taxon>
    </lineage>
</organism>
<comment type="caution">
    <text evidence="1">The sequence shown here is derived from an EMBL/GenBank/DDBJ whole genome shotgun (WGS) entry which is preliminary data.</text>
</comment>
<dbReference type="AlphaFoldDB" id="A0AA39JDM9"/>
<dbReference type="GeneID" id="85361982"/>
<dbReference type="RefSeq" id="XP_060323715.1">
    <property type="nucleotide sequence ID" value="XM_060478434.1"/>
</dbReference>
<dbReference type="EMBL" id="JAUEPS010000074">
    <property type="protein sequence ID" value="KAK0440860.1"/>
    <property type="molecule type" value="Genomic_DNA"/>
</dbReference>
<protein>
    <submittedName>
        <fullName evidence="1">Uncharacterized protein</fullName>
    </submittedName>
</protein>
<name>A0AA39JDM9_ARMTA</name>
<dbReference type="Proteomes" id="UP001175211">
    <property type="component" value="Unassembled WGS sequence"/>
</dbReference>
<evidence type="ECO:0000313" key="1">
    <source>
        <dbReference type="EMBL" id="KAK0440860.1"/>
    </source>
</evidence>
<keyword evidence="2" id="KW-1185">Reference proteome</keyword>
<reference evidence="1" key="1">
    <citation type="submission" date="2023-06" db="EMBL/GenBank/DDBJ databases">
        <authorList>
            <consortium name="Lawrence Berkeley National Laboratory"/>
            <person name="Ahrendt S."/>
            <person name="Sahu N."/>
            <person name="Indic B."/>
            <person name="Wong-Bajracharya J."/>
            <person name="Merenyi Z."/>
            <person name="Ke H.-M."/>
            <person name="Monk M."/>
            <person name="Kocsube S."/>
            <person name="Drula E."/>
            <person name="Lipzen A."/>
            <person name="Balint B."/>
            <person name="Henrissat B."/>
            <person name="Andreopoulos B."/>
            <person name="Martin F.M."/>
            <person name="Harder C.B."/>
            <person name="Rigling D."/>
            <person name="Ford K.L."/>
            <person name="Foster G.D."/>
            <person name="Pangilinan J."/>
            <person name="Papanicolaou A."/>
            <person name="Barry K."/>
            <person name="LaButti K."/>
            <person name="Viragh M."/>
            <person name="Koriabine M."/>
            <person name="Yan M."/>
            <person name="Riley R."/>
            <person name="Champramary S."/>
            <person name="Plett K.L."/>
            <person name="Tsai I.J."/>
            <person name="Slot J."/>
            <person name="Sipos G."/>
            <person name="Plett J."/>
            <person name="Nagy L.G."/>
            <person name="Grigoriev I.V."/>
        </authorList>
    </citation>
    <scope>NUCLEOTIDE SEQUENCE</scope>
    <source>
        <strain evidence="1">CCBAS 213</strain>
    </source>
</reference>
<gene>
    <name evidence="1" type="ORF">EV420DRAFT_1650349</name>
</gene>
<accession>A0AA39JDM9</accession>
<evidence type="ECO:0000313" key="2">
    <source>
        <dbReference type="Proteomes" id="UP001175211"/>
    </source>
</evidence>